<accession>A0A0R3LEW5</accession>
<evidence type="ECO:0000313" key="1">
    <source>
        <dbReference type="EMBL" id="KRR06359.1"/>
    </source>
</evidence>
<dbReference type="Proteomes" id="UP000050863">
    <property type="component" value="Unassembled WGS sequence"/>
</dbReference>
<organism evidence="1 2">
    <name type="scientific">Bradyrhizobium jicamae</name>
    <dbReference type="NCBI Taxonomy" id="280332"/>
    <lineage>
        <taxon>Bacteria</taxon>
        <taxon>Pseudomonadati</taxon>
        <taxon>Pseudomonadota</taxon>
        <taxon>Alphaproteobacteria</taxon>
        <taxon>Hyphomicrobiales</taxon>
        <taxon>Nitrobacteraceae</taxon>
        <taxon>Bradyrhizobium</taxon>
    </lineage>
</organism>
<dbReference type="AlphaFoldDB" id="A0A0R3LEW5"/>
<gene>
    <name evidence="1" type="ORF">CQ12_33435</name>
</gene>
<proteinExistence type="predicted"/>
<protein>
    <submittedName>
        <fullName evidence="1">Uncharacterized protein</fullName>
    </submittedName>
</protein>
<comment type="caution">
    <text evidence="1">The sequence shown here is derived from an EMBL/GenBank/DDBJ whole genome shotgun (WGS) entry which is preliminary data.</text>
</comment>
<keyword evidence="2" id="KW-1185">Reference proteome</keyword>
<evidence type="ECO:0000313" key="2">
    <source>
        <dbReference type="Proteomes" id="UP000050863"/>
    </source>
</evidence>
<name>A0A0R3LEW5_9BRAD</name>
<sequence length="69" mass="7978">MTDTDLIEQSFAIAWSVLERTGELGEPNWFANFLLDEIIERVRCGERHRLVLSNCAIDAYRHQSIKLVS</sequence>
<dbReference type="EMBL" id="LLXZ01000115">
    <property type="protein sequence ID" value="KRR06359.1"/>
    <property type="molecule type" value="Genomic_DNA"/>
</dbReference>
<dbReference type="RefSeq" id="WP_057836797.1">
    <property type="nucleotide sequence ID" value="NZ_LLXZ01000115.1"/>
</dbReference>
<dbReference type="OrthoDB" id="8242286at2"/>
<reference evidence="1 2" key="1">
    <citation type="submission" date="2014-03" db="EMBL/GenBank/DDBJ databases">
        <title>Bradyrhizobium valentinum sp. nov., isolated from effective nodules of Lupinus mariae-josephae, a lupine endemic of basic-lime soils in Eastern Spain.</title>
        <authorList>
            <person name="Duran D."/>
            <person name="Rey L."/>
            <person name="Navarro A."/>
            <person name="Busquets A."/>
            <person name="Imperial J."/>
            <person name="Ruiz-Argueso T."/>
        </authorList>
    </citation>
    <scope>NUCLEOTIDE SEQUENCE [LARGE SCALE GENOMIC DNA]</scope>
    <source>
        <strain evidence="1 2">PAC68</strain>
    </source>
</reference>